<dbReference type="OrthoDB" id="677920at2"/>
<reference evidence="3 4" key="1">
    <citation type="submission" date="2016-11" db="EMBL/GenBank/DDBJ databases">
        <authorList>
            <person name="Jaros S."/>
            <person name="Januszkiewicz K."/>
            <person name="Wedrychowicz H."/>
        </authorList>
    </citation>
    <scope>NUCLEOTIDE SEQUENCE [LARGE SCALE GENOMIC DNA]</scope>
    <source>
        <strain evidence="3 4">DSM 22807</strain>
    </source>
</reference>
<dbReference type="InterPro" id="IPR036163">
    <property type="entry name" value="HMA_dom_sf"/>
</dbReference>
<sequence length="89" mass="9578">MEAKIIIQNLKCGGCANTVTKNLMQLDGVSNVMVNVEESSVSFEFDSEANLTEVKNTLNRLGYPEDGEVNSLSSKAKSYVSCAVGKISK</sequence>
<evidence type="ECO:0000313" key="4">
    <source>
        <dbReference type="Proteomes" id="UP000184232"/>
    </source>
</evidence>
<evidence type="ECO:0000313" key="3">
    <source>
        <dbReference type="EMBL" id="SHJ64330.1"/>
    </source>
</evidence>
<dbReference type="PROSITE" id="PS01047">
    <property type="entry name" value="HMA_1"/>
    <property type="match status" value="1"/>
</dbReference>
<gene>
    <name evidence="3" type="ORF">SAMN05444337_2341</name>
</gene>
<dbReference type="InterPro" id="IPR006121">
    <property type="entry name" value="HMA_dom"/>
</dbReference>
<evidence type="ECO:0000256" key="1">
    <source>
        <dbReference type="ARBA" id="ARBA00022723"/>
    </source>
</evidence>
<organism evidence="3 4">
    <name type="scientific">Flavobacterium haoranii</name>
    <dbReference type="NCBI Taxonomy" id="683124"/>
    <lineage>
        <taxon>Bacteria</taxon>
        <taxon>Pseudomonadati</taxon>
        <taxon>Bacteroidota</taxon>
        <taxon>Flavobacteriia</taxon>
        <taxon>Flavobacteriales</taxon>
        <taxon>Flavobacteriaceae</taxon>
        <taxon>Flavobacterium</taxon>
    </lineage>
</organism>
<feature type="domain" description="HMA" evidence="2">
    <location>
        <begin position="1"/>
        <end position="66"/>
    </location>
</feature>
<dbReference type="SUPFAM" id="SSF55008">
    <property type="entry name" value="HMA, heavy metal-associated domain"/>
    <property type="match status" value="1"/>
</dbReference>
<dbReference type="PROSITE" id="PS50846">
    <property type="entry name" value="HMA_2"/>
    <property type="match status" value="1"/>
</dbReference>
<dbReference type="STRING" id="683124.SAMN05444337_2341"/>
<proteinExistence type="predicted"/>
<evidence type="ECO:0000259" key="2">
    <source>
        <dbReference type="PROSITE" id="PS50846"/>
    </source>
</evidence>
<keyword evidence="1" id="KW-0479">Metal-binding</keyword>
<dbReference type="AlphaFoldDB" id="A0A1M6KZH5"/>
<dbReference type="CDD" id="cd00371">
    <property type="entry name" value="HMA"/>
    <property type="match status" value="1"/>
</dbReference>
<dbReference type="Gene3D" id="3.30.70.100">
    <property type="match status" value="1"/>
</dbReference>
<dbReference type="GO" id="GO:0046872">
    <property type="term" value="F:metal ion binding"/>
    <property type="evidence" value="ECO:0007669"/>
    <property type="project" value="UniProtKB-KW"/>
</dbReference>
<dbReference type="RefSeq" id="WP_072785294.1">
    <property type="nucleotide sequence ID" value="NZ_CP045292.1"/>
</dbReference>
<name>A0A1M6KZH5_9FLAO</name>
<dbReference type="EMBL" id="FQZH01000005">
    <property type="protein sequence ID" value="SHJ64330.1"/>
    <property type="molecule type" value="Genomic_DNA"/>
</dbReference>
<dbReference type="Pfam" id="PF00403">
    <property type="entry name" value="HMA"/>
    <property type="match status" value="1"/>
</dbReference>
<dbReference type="Proteomes" id="UP000184232">
    <property type="component" value="Unassembled WGS sequence"/>
</dbReference>
<protein>
    <submittedName>
        <fullName evidence="3">Copper chaperone CopZ</fullName>
    </submittedName>
</protein>
<keyword evidence="4" id="KW-1185">Reference proteome</keyword>
<dbReference type="InterPro" id="IPR017969">
    <property type="entry name" value="Heavy-metal-associated_CS"/>
</dbReference>
<accession>A0A1M6KZH5</accession>